<dbReference type="InterPro" id="IPR050346">
    <property type="entry name" value="FMO-like"/>
</dbReference>
<reference evidence="7" key="1">
    <citation type="submission" date="2022-04" db="EMBL/GenBank/DDBJ databases">
        <title>A functionally conserved STORR gene fusion in Papaver species that diverged 16.8 million years ago.</title>
        <authorList>
            <person name="Catania T."/>
        </authorList>
    </citation>
    <scope>NUCLEOTIDE SEQUENCE</scope>
    <source>
        <strain evidence="7">S-188037</strain>
    </source>
</reference>
<dbReference type="PROSITE" id="PS51257">
    <property type="entry name" value="PROKAR_LIPOPROTEIN"/>
    <property type="match status" value="1"/>
</dbReference>
<dbReference type="FunFam" id="3.50.50.60:FF:000403">
    <property type="entry name" value="Flavin-containing monooxygenase"/>
    <property type="match status" value="1"/>
</dbReference>
<name>A0AAD4XTD4_9MAGN</name>
<dbReference type="GO" id="GO:0004499">
    <property type="term" value="F:N,N-dimethylaniline monooxygenase activity"/>
    <property type="evidence" value="ECO:0007669"/>
    <property type="project" value="InterPro"/>
</dbReference>
<dbReference type="Pfam" id="PF00743">
    <property type="entry name" value="FMO-like"/>
    <property type="match status" value="1"/>
</dbReference>
<comment type="cofactor">
    <cofactor evidence="6">
        <name>FAD</name>
        <dbReference type="ChEBI" id="CHEBI:57692"/>
    </cofactor>
</comment>
<keyword evidence="3 6" id="KW-0274">FAD</keyword>
<dbReference type="InterPro" id="IPR036188">
    <property type="entry name" value="FAD/NAD-bd_sf"/>
</dbReference>
<keyword evidence="4" id="KW-0521">NADP</keyword>
<dbReference type="PANTHER" id="PTHR23023">
    <property type="entry name" value="DIMETHYLANILINE MONOOXYGENASE"/>
    <property type="match status" value="1"/>
</dbReference>
<dbReference type="AlphaFoldDB" id="A0AAD4XTD4"/>
<keyword evidence="8" id="KW-1185">Reference proteome</keyword>
<dbReference type="InterPro" id="IPR020946">
    <property type="entry name" value="Flavin_mOase-like"/>
</dbReference>
<evidence type="ECO:0000313" key="8">
    <source>
        <dbReference type="Proteomes" id="UP001202328"/>
    </source>
</evidence>
<comment type="similarity">
    <text evidence="1 6">Belongs to the FMO family.</text>
</comment>
<dbReference type="EMBL" id="JAJJMB010004648">
    <property type="protein sequence ID" value="KAI3942415.1"/>
    <property type="molecule type" value="Genomic_DNA"/>
</dbReference>
<organism evidence="7 8">
    <name type="scientific">Papaver atlanticum</name>
    <dbReference type="NCBI Taxonomy" id="357466"/>
    <lineage>
        <taxon>Eukaryota</taxon>
        <taxon>Viridiplantae</taxon>
        <taxon>Streptophyta</taxon>
        <taxon>Embryophyta</taxon>
        <taxon>Tracheophyta</taxon>
        <taxon>Spermatophyta</taxon>
        <taxon>Magnoliopsida</taxon>
        <taxon>Ranunculales</taxon>
        <taxon>Papaveraceae</taxon>
        <taxon>Papaveroideae</taxon>
        <taxon>Papaver</taxon>
    </lineage>
</organism>
<dbReference type="GO" id="GO:0050661">
    <property type="term" value="F:NADP binding"/>
    <property type="evidence" value="ECO:0007669"/>
    <property type="project" value="InterPro"/>
</dbReference>
<evidence type="ECO:0000256" key="4">
    <source>
        <dbReference type="ARBA" id="ARBA00022857"/>
    </source>
</evidence>
<keyword evidence="6" id="KW-0503">Monooxygenase</keyword>
<comment type="caution">
    <text evidence="7">The sequence shown here is derived from an EMBL/GenBank/DDBJ whole genome shotgun (WGS) entry which is preliminary data.</text>
</comment>
<dbReference type="Proteomes" id="UP001202328">
    <property type="component" value="Unassembled WGS sequence"/>
</dbReference>
<dbReference type="EC" id="1.-.-.-" evidence="6"/>
<dbReference type="Gene3D" id="3.50.50.60">
    <property type="entry name" value="FAD/NAD(P)-binding domain"/>
    <property type="match status" value="2"/>
</dbReference>
<evidence type="ECO:0000256" key="1">
    <source>
        <dbReference type="ARBA" id="ARBA00009183"/>
    </source>
</evidence>
<evidence type="ECO:0000256" key="6">
    <source>
        <dbReference type="RuleBase" id="RU361177"/>
    </source>
</evidence>
<evidence type="ECO:0000313" key="7">
    <source>
        <dbReference type="EMBL" id="KAI3942415.1"/>
    </source>
</evidence>
<keyword evidence="2 6" id="KW-0285">Flavoprotein</keyword>
<gene>
    <name evidence="7" type="ORF">MKW98_013067</name>
</gene>
<dbReference type="GO" id="GO:0050660">
    <property type="term" value="F:flavin adenine dinucleotide binding"/>
    <property type="evidence" value="ECO:0007669"/>
    <property type="project" value="InterPro"/>
</dbReference>
<proteinExistence type="inferred from homology"/>
<dbReference type="InterPro" id="IPR000960">
    <property type="entry name" value="Flavin_mOase"/>
</dbReference>
<dbReference type="FunFam" id="3.50.50.60:FF:000169">
    <property type="entry name" value="Flavin-containing monooxygenase"/>
    <property type="match status" value="1"/>
</dbReference>
<dbReference type="SUPFAM" id="SSF51905">
    <property type="entry name" value="FAD/NAD(P)-binding domain"/>
    <property type="match status" value="2"/>
</dbReference>
<evidence type="ECO:0000256" key="5">
    <source>
        <dbReference type="ARBA" id="ARBA00023002"/>
    </source>
</evidence>
<sequence>MEKKIGVVGAGVSGLLACKYVLEKGFQPIVFESQSGLGGVWTHTIETTKLQTPRQGYIFSDFPWPSSVKEDYPDHNQVMEYLESYALHFNLLPYIEFNTEVKNIDFVIQEGQDMLPWSHCWGGADQAFRSPTKGKWQITTTTAAARDDLVYEVEFVILCVGRFSGVPNIPDFPPNRGPDAFIRGKVIHSMDYSAMDDCDAAEFIKGKRVTVVGSLKSALDIANECAIANGVENPCTMIYKTKHWYLPDNHPWGVSLGSLYLNRFAELMVHKPGEGLILGLLATLLSPLRWAASKFVESYIKSKFPLKKHNMVPEHSFSQELSSCLVARVPERFYDRVEEGSIILKKSNGFSFSKDGLIFADDAGALLETDAVILATGYKGDENLKNIFKSPIFQRCIMGSSNSTVPLYRGCIHPRIPQLAIVGYPESGSNLYTSEMTCRWLAHLLDNGFKLPNTIEMEEDVLKWEKYMKRYSGKYYRRSCIAVLHIWYNDQLCKDVGCNPKRKKGFYAELFQPYGTMDYANVISIKS</sequence>
<accession>A0AAD4XTD4</accession>
<protein>
    <recommendedName>
        <fullName evidence="6">Flavin-containing monooxygenase</fullName>
        <ecNumber evidence="6">1.-.-.-</ecNumber>
    </recommendedName>
</protein>
<keyword evidence="5 6" id="KW-0560">Oxidoreductase</keyword>
<dbReference type="PIRSF" id="PIRSF000332">
    <property type="entry name" value="FMO"/>
    <property type="match status" value="1"/>
</dbReference>
<evidence type="ECO:0000256" key="3">
    <source>
        <dbReference type="ARBA" id="ARBA00022827"/>
    </source>
</evidence>
<evidence type="ECO:0000256" key="2">
    <source>
        <dbReference type="ARBA" id="ARBA00022630"/>
    </source>
</evidence>